<protein>
    <recommendedName>
        <fullName evidence="5">PEP-CTERM sorting domain-containing protein</fullName>
    </recommendedName>
</protein>
<dbReference type="Proteomes" id="UP001596292">
    <property type="component" value="Unassembled WGS sequence"/>
</dbReference>
<accession>A0ABW2BF78</accession>
<keyword evidence="4" id="KW-1185">Reference proteome</keyword>
<proteinExistence type="predicted"/>
<dbReference type="EMBL" id="JBHSWN010000001">
    <property type="protein sequence ID" value="MFC6788432.1"/>
    <property type="molecule type" value="Genomic_DNA"/>
</dbReference>
<feature type="compositionally biased region" description="Low complexity" evidence="1">
    <location>
        <begin position="55"/>
        <end position="64"/>
    </location>
</feature>
<evidence type="ECO:0008006" key="5">
    <source>
        <dbReference type="Google" id="ProtNLM"/>
    </source>
</evidence>
<comment type="caution">
    <text evidence="3">The sequence shown here is derived from an EMBL/GenBank/DDBJ whole genome shotgun (WGS) entry which is preliminary data.</text>
</comment>
<organism evidence="3 4">
    <name type="scientific">Methylobacterium komagatae</name>
    <dbReference type="NCBI Taxonomy" id="374425"/>
    <lineage>
        <taxon>Bacteria</taxon>
        <taxon>Pseudomonadati</taxon>
        <taxon>Pseudomonadota</taxon>
        <taxon>Alphaproteobacteria</taxon>
        <taxon>Hyphomicrobiales</taxon>
        <taxon>Methylobacteriaceae</taxon>
        <taxon>Methylobacterium</taxon>
    </lineage>
</organism>
<evidence type="ECO:0000313" key="4">
    <source>
        <dbReference type="Proteomes" id="UP001596292"/>
    </source>
</evidence>
<evidence type="ECO:0000256" key="1">
    <source>
        <dbReference type="SAM" id="MobiDB-lite"/>
    </source>
</evidence>
<evidence type="ECO:0000256" key="2">
    <source>
        <dbReference type="SAM" id="Phobius"/>
    </source>
</evidence>
<sequence length="131" mass="13256">MNYVGTCFFDEVGRCLCNLMVAGSGSASANQQTGIAFTSDPRLIQSGLAPGLTRSASASTSGSAPNTFASNGKPGSGFVETLFDLGATGGPSPHYGGAPTPEVNAGLGLLLAGLTVAVMRRKRGRRMSRTA</sequence>
<feature type="region of interest" description="Disordered" evidence="1">
    <location>
        <begin position="48"/>
        <end position="75"/>
    </location>
</feature>
<keyword evidence="2" id="KW-0812">Transmembrane</keyword>
<keyword evidence="2" id="KW-0472">Membrane</keyword>
<feature type="transmembrane region" description="Helical" evidence="2">
    <location>
        <begin position="103"/>
        <end position="119"/>
    </location>
</feature>
<evidence type="ECO:0000313" key="3">
    <source>
        <dbReference type="EMBL" id="MFC6788432.1"/>
    </source>
</evidence>
<keyword evidence="2" id="KW-1133">Transmembrane helix</keyword>
<dbReference type="RefSeq" id="WP_378966461.1">
    <property type="nucleotide sequence ID" value="NZ_JBHSWN010000001.1"/>
</dbReference>
<reference evidence="4" key="1">
    <citation type="journal article" date="2019" name="Int. J. Syst. Evol. Microbiol.">
        <title>The Global Catalogue of Microorganisms (GCM) 10K type strain sequencing project: providing services to taxonomists for standard genome sequencing and annotation.</title>
        <authorList>
            <consortium name="The Broad Institute Genomics Platform"/>
            <consortium name="The Broad Institute Genome Sequencing Center for Infectious Disease"/>
            <person name="Wu L."/>
            <person name="Ma J."/>
        </authorList>
    </citation>
    <scope>NUCLEOTIDE SEQUENCE [LARGE SCALE GENOMIC DNA]</scope>
    <source>
        <strain evidence="4">CCUG 48316</strain>
    </source>
</reference>
<gene>
    <name evidence="3" type="ORF">ACFQE0_01570</name>
</gene>
<name>A0ABW2BF78_9HYPH</name>